<dbReference type="EMBL" id="BRYA01000271">
    <property type="protein sequence ID" value="GMI45919.1"/>
    <property type="molecule type" value="Genomic_DNA"/>
</dbReference>
<dbReference type="Proteomes" id="UP001165065">
    <property type="component" value="Unassembled WGS sequence"/>
</dbReference>
<feature type="region of interest" description="Disordered" evidence="2">
    <location>
        <begin position="364"/>
        <end position="403"/>
    </location>
</feature>
<feature type="region of interest" description="Disordered" evidence="2">
    <location>
        <begin position="415"/>
        <end position="438"/>
    </location>
</feature>
<sequence>MMPSPPPRPASPSPPATQTPPPNANSSMSSPEFSPAPKRSSKWARPTRTEKKKAMAAWLEDNKSIAKRVRALTAECDPLMEKYGMKGMNQGAKLATRGGQNSHLTASASQAYYKDKIGCLRSHARTALATLSEIGDVSSDKRLRELNKSCERAVESYEKEVVIVSDKIRVEALRLDQEYRALSQFVEASAEKFERWERNRSDPSTAPANPLSSNDIHVPSPRSEVIEMKEFAPGSTPADNDCDTSTFSTASSTTARGMAALPPPPLETASLESFALQAAKIDKMIARDGGKTGNWNADEHSYFLKAWTRCGSDIDSIVQACRSFCSAVLRKRGDDEVLGHAAWYMQHEARVRRKKELSLQWRRKKNEERDRKVKAELDEQEQREKENVPAPPPGVTSESLRKAEADKKEAIRLWREQKASERSAREAEREAGEQEKQLQWEKRMQENQFRRAAVNDYKQQKVRDKERTRRIEVMAAAGARHRQLTKEELEQRRDQEMKAARQRKRAKEEKERGREAREAKLRGAARGISERKYGKARDFERLTGDTKASGARALTVEELDDMDEIKKRRTAHDRPVHLNTRDLMVGGMGGRRATATWRQNL</sequence>
<feature type="compositionally biased region" description="Pro residues" evidence="2">
    <location>
        <begin position="1"/>
        <end position="23"/>
    </location>
</feature>
<feature type="compositionally biased region" description="Basic and acidic residues" evidence="2">
    <location>
        <begin position="484"/>
        <end position="499"/>
    </location>
</feature>
<reference evidence="4" key="1">
    <citation type="journal article" date="2023" name="Commun. Biol.">
        <title>Genome analysis of Parmales, the sister group of diatoms, reveals the evolutionary specialization of diatoms from phago-mixotrophs to photoautotrophs.</title>
        <authorList>
            <person name="Ban H."/>
            <person name="Sato S."/>
            <person name="Yoshikawa S."/>
            <person name="Yamada K."/>
            <person name="Nakamura Y."/>
            <person name="Ichinomiya M."/>
            <person name="Sato N."/>
            <person name="Blanc-Mathieu R."/>
            <person name="Endo H."/>
            <person name="Kuwata A."/>
            <person name="Ogata H."/>
        </authorList>
    </citation>
    <scope>NUCLEOTIDE SEQUENCE [LARGE SCALE GENOMIC DNA]</scope>
</reference>
<evidence type="ECO:0000313" key="4">
    <source>
        <dbReference type="Proteomes" id="UP001165065"/>
    </source>
</evidence>
<feature type="compositionally biased region" description="Polar residues" evidence="2">
    <location>
        <begin position="202"/>
        <end position="215"/>
    </location>
</feature>
<feature type="region of interest" description="Disordered" evidence="2">
    <location>
        <begin position="193"/>
        <end position="219"/>
    </location>
</feature>
<feature type="region of interest" description="Disordered" evidence="2">
    <location>
        <begin position="1"/>
        <end position="55"/>
    </location>
</feature>
<feature type="compositionally biased region" description="Basic and acidic residues" evidence="2">
    <location>
        <begin position="365"/>
        <end position="387"/>
    </location>
</feature>
<evidence type="ECO:0000313" key="3">
    <source>
        <dbReference type="EMBL" id="GMI45919.1"/>
    </source>
</evidence>
<organism evidence="3 4">
    <name type="scientific">Triparma columacea</name>
    <dbReference type="NCBI Taxonomy" id="722753"/>
    <lineage>
        <taxon>Eukaryota</taxon>
        <taxon>Sar</taxon>
        <taxon>Stramenopiles</taxon>
        <taxon>Ochrophyta</taxon>
        <taxon>Bolidophyceae</taxon>
        <taxon>Parmales</taxon>
        <taxon>Triparmaceae</taxon>
        <taxon>Triparma</taxon>
    </lineage>
</organism>
<dbReference type="OrthoDB" id="199582at2759"/>
<dbReference type="AlphaFoldDB" id="A0A9W7GJA2"/>
<protein>
    <submittedName>
        <fullName evidence="3">Uncharacterized protein</fullName>
    </submittedName>
</protein>
<dbReference type="InterPro" id="IPR039902">
    <property type="entry name" value="CCDC148/CCDC112"/>
</dbReference>
<comment type="caution">
    <text evidence="3">The sequence shown here is derived from an EMBL/GenBank/DDBJ whole genome shotgun (WGS) entry which is preliminary data.</text>
</comment>
<feature type="region of interest" description="Disordered" evidence="2">
    <location>
        <begin position="482"/>
        <end position="522"/>
    </location>
</feature>
<name>A0A9W7GJA2_9STRA</name>
<keyword evidence="4" id="KW-1185">Reference proteome</keyword>
<keyword evidence="1" id="KW-0175">Coiled coil</keyword>
<accession>A0A9W7GJA2</accession>
<evidence type="ECO:0000256" key="1">
    <source>
        <dbReference type="ARBA" id="ARBA00023054"/>
    </source>
</evidence>
<dbReference type="PANTHER" id="PTHR21549:SF0">
    <property type="entry name" value="COILED-COIL DOMAIN-CONTAINING PROTEIN 112"/>
    <property type="match status" value="1"/>
</dbReference>
<proteinExistence type="predicted"/>
<evidence type="ECO:0000256" key="2">
    <source>
        <dbReference type="SAM" id="MobiDB-lite"/>
    </source>
</evidence>
<feature type="compositionally biased region" description="Basic and acidic residues" evidence="2">
    <location>
        <begin position="506"/>
        <end position="521"/>
    </location>
</feature>
<dbReference type="PANTHER" id="PTHR21549">
    <property type="entry name" value="MUTATED IN BLADDER CANCER 1"/>
    <property type="match status" value="1"/>
</dbReference>
<gene>
    <name evidence="3" type="ORF">TrCOL_g714</name>
</gene>